<gene>
    <name evidence="10" type="ORF">LODBEIA_P16790</name>
</gene>
<accession>A0ABP0ZMG1</accession>
<evidence type="ECO:0000256" key="3">
    <source>
        <dbReference type="ARBA" id="ARBA00008321"/>
    </source>
</evidence>
<dbReference type="EMBL" id="OZ022406">
    <property type="protein sequence ID" value="CAK9437301.1"/>
    <property type="molecule type" value="Genomic_DNA"/>
</dbReference>
<dbReference type="PIRSF" id="PIRSF016104">
    <property type="entry name" value="GPI2"/>
    <property type="match status" value="1"/>
</dbReference>
<dbReference type="InterPro" id="IPR009450">
    <property type="entry name" value="Plno_GlcNAc_GPI2"/>
</dbReference>
<comment type="subcellular location">
    <subcellularLocation>
        <location evidence="1">Membrane</location>
        <topology evidence="1">Multi-pass membrane protein</topology>
    </subcellularLocation>
</comment>
<evidence type="ECO:0000256" key="9">
    <source>
        <dbReference type="SAM" id="Phobius"/>
    </source>
</evidence>
<evidence type="ECO:0000256" key="7">
    <source>
        <dbReference type="ARBA" id="ARBA00023136"/>
    </source>
</evidence>
<protein>
    <recommendedName>
        <fullName evidence="12">Phosphatidylinositol N-acetylglucosaminyltransferase</fullName>
    </recommendedName>
</protein>
<feature type="compositionally biased region" description="Polar residues" evidence="8">
    <location>
        <begin position="1"/>
        <end position="11"/>
    </location>
</feature>
<keyword evidence="4" id="KW-0337">GPI-anchor biosynthesis</keyword>
<feature type="transmembrane region" description="Helical" evidence="9">
    <location>
        <begin position="271"/>
        <end position="290"/>
    </location>
</feature>
<evidence type="ECO:0000313" key="10">
    <source>
        <dbReference type="EMBL" id="CAK9437301.1"/>
    </source>
</evidence>
<keyword evidence="6 9" id="KW-1133">Transmembrane helix</keyword>
<name>A0ABP0ZMG1_9ASCO</name>
<organism evidence="10 11">
    <name type="scientific">Lodderomyces beijingensis</name>
    <dbReference type="NCBI Taxonomy" id="1775926"/>
    <lineage>
        <taxon>Eukaryota</taxon>
        <taxon>Fungi</taxon>
        <taxon>Dikarya</taxon>
        <taxon>Ascomycota</taxon>
        <taxon>Saccharomycotina</taxon>
        <taxon>Pichiomycetes</taxon>
        <taxon>Debaryomycetaceae</taxon>
        <taxon>Candida/Lodderomyces clade</taxon>
        <taxon>Lodderomyces</taxon>
    </lineage>
</organism>
<evidence type="ECO:0000313" key="11">
    <source>
        <dbReference type="Proteomes" id="UP001497383"/>
    </source>
</evidence>
<dbReference type="GeneID" id="92206875"/>
<sequence length="343" mass="39191">MEGQAPLQSDPLSPKSPKDKVEDEFKSQNLPGRRQSSSSGLRRRSSTKKARVYSNNEPKPPWRKLLYVKQPYADNYTDSSFLSQLKRNTTVAKYSYWQLVDDFSQIVFYISCILIVILMFIGIYEKKWDPVVPTMTSTSILIPGFTALKYRASEGAVSSSISSIRSYVLIAVILLIASPILKSLTRSTSSDSIWAISSMLCIANTLFYEYSTGKVYRPIISTNISLSNAIVLASRLANTMEVFLFILFAIQVNILVPLFDASLRNTKRLTIFHHIVMVIVFSLASMWMWKLLNFKFLLYWLLSVIVIMLVMPAYFLSLQQYKDELQGPWDIARPKFSKDNPNY</sequence>
<evidence type="ECO:0000256" key="4">
    <source>
        <dbReference type="ARBA" id="ARBA00022502"/>
    </source>
</evidence>
<evidence type="ECO:0000256" key="5">
    <source>
        <dbReference type="ARBA" id="ARBA00022692"/>
    </source>
</evidence>
<keyword evidence="11" id="KW-1185">Reference proteome</keyword>
<comment type="similarity">
    <text evidence="3">Belongs to the PIGC family.</text>
</comment>
<reference evidence="10 11" key="1">
    <citation type="submission" date="2024-03" db="EMBL/GenBank/DDBJ databases">
        <authorList>
            <person name="Brejova B."/>
        </authorList>
    </citation>
    <scope>NUCLEOTIDE SEQUENCE [LARGE SCALE GENOMIC DNA]</scope>
    <source>
        <strain evidence="10 11">CBS 14171</strain>
    </source>
</reference>
<feature type="transmembrane region" description="Helical" evidence="9">
    <location>
        <begin position="296"/>
        <end position="316"/>
    </location>
</feature>
<feature type="transmembrane region" description="Helical" evidence="9">
    <location>
        <begin position="242"/>
        <end position="259"/>
    </location>
</feature>
<feature type="region of interest" description="Disordered" evidence="8">
    <location>
        <begin position="1"/>
        <end position="57"/>
    </location>
</feature>
<feature type="compositionally biased region" description="Basic residues" evidence="8">
    <location>
        <begin position="41"/>
        <end position="51"/>
    </location>
</feature>
<evidence type="ECO:0000256" key="8">
    <source>
        <dbReference type="SAM" id="MobiDB-lite"/>
    </source>
</evidence>
<keyword evidence="7 9" id="KW-0472">Membrane</keyword>
<dbReference type="PANTHER" id="PTHR12982">
    <property type="entry name" value="PHOSPHATIDYLINOSITOL GLYCAN, CLASS C"/>
    <property type="match status" value="1"/>
</dbReference>
<evidence type="ECO:0000256" key="2">
    <source>
        <dbReference type="ARBA" id="ARBA00004687"/>
    </source>
</evidence>
<evidence type="ECO:0000256" key="6">
    <source>
        <dbReference type="ARBA" id="ARBA00022989"/>
    </source>
</evidence>
<comment type="pathway">
    <text evidence="2">Glycolipid biosynthesis; glycosylphosphatidylinositol-anchor biosynthesis.</text>
</comment>
<keyword evidence="5 9" id="KW-0812">Transmembrane</keyword>
<feature type="transmembrane region" description="Helical" evidence="9">
    <location>
        <begin position="106"/>
        <end position="124"/>
    </location>
</feature>
<dbReference type="RefSeq" id="XP_066828617.1">
    <property type="nucleotide sequence ID" value="XM_066971593.1"/>
</dbReference>
<feature type="compositionally biased region" description="Basic and acidic residues" evidence="8">
    <location>
        <begin position="16"/>
        <end position="26"/>
    </location>
</feature>
<proteinExistence type="inferred from homology"/>
<evidence type="ECO:0008006" key="12">
    <source>
        <dbReference type="Google" id="ProtNLM"/>
    </source>
</evidence>
<dbReference type="Proteomes" id="UP001497383">
    <property type="component" value="Chromosome 2"/>
</dbReference>
<feature type="transmembrane region" description="Helical" evidence="9">
    <location>
        <begin position="193"/>
        <end position="211"/>
    </location>
</feature>
<evidence type="ECO:0000256" key="1">
    <source>
        <dbReference type="ARBA" id="ARBA00004141"/>
    </source>
</evidence>
<feature type="transmembrane region" description="Helical" evidence="9">
    <location>
        <begin position="164"/>
        <end position="181"/>
    </location>
</feature>
<dbReference type="PANTHER" id="PTHR12982:SF0">
    <property type="entry name" value="PHOSPHATIDYLINOSITOL N-ACETYLGLUCOSAMINYLTRANSFERASE SUBUNIT C"/>
    <property type="match status" value="1"/>
</dbReference>
<dbReference type="Pfam" id="PF06432">
    <property type="entry name" value="GPI2"/>
    <property type="match status" value="1"/>
</dbReference>